<gene>
    <name evidence="2" type="ORF">ACFFF8_17235</name>
</gene>
<dbReference type="PANTHER" id="PTHR43283:SF18">
    <property type="match status" value="1"/>
</dbReference>
<proteinExistence type="predicted"/>
<dbReference type="Proteomes" id="UP001589858">
    <property type="component" value="Unassembled WGS sequence"/>
</dbReference>
<dbReference type="InterPro" id="IPR050789">
    <property type="entry name" value="Diverse_Enzym_Activities"/>
</dbReference>
<dbReference type="Gene3D" id="3.40.710.10">
    <property type="entry name" value="DD-peptidase/beta-lactamase superfamily"/>
    <property type="match status" value="1"/>
</dbReference>
<dbReference type="EC" id="3.-.-.-" evidence="2"/>
<dbReference type="GO" id="GO:0016787">
    <property type="term" value="F:hydrolase activity"/>
    <property type="evidence" value="ECO:0007669"/>
    <property type="project" value="UniProtKB-KW"/>
</dbReference>
<dbReference type="InterPro" id="IPR001466">
    <property type="entry name" value="Beta-lactam-related"/>
</dbReference>
<comment type="caution">
    <text evidence="2">The sequence shown here is derived from an EMBL/GenBank/DDBJ whole genome shotgun (WGS) entry which is preliminary data.</text>
</comment>
<dbReference type="RefSeq" id="WP_267221868.1">
    <property type="nucleotide sequence ID" value="NZ_JAPCWC010000012.1"/>
</dbReference>
<dbReference type="Pfam" id="PF00144">
    <property type="entry name" value="Beta-lactamase"/>
    <property type="match status" value="1"/>
</dbReference>
<evidence type="ECO:0000259" key="1">
    <source>
        <dbReference type="Pfam" id="PF00144"/>
    </source>
</evidence>
<sequence>MNKTAGVLKRIVYGGVLVACASTMADARTSHALPDMTATLHEQRVESASIAVIRKGRIVSTGAWGMAGPDRAATVSTPYNLASLTKPLTAEVILRLVSAGKLSLDEPMDRYWSDPDLSRDPRRMKLTVRMALSHRTGLPNWRDATGLAFDHDPGTTTSYSGEGYQYAARYAEHRTGQSFEALAGRWLFTPAHMRASGYVSAQGATEPIATPYDDAGKPLPAEPVTRYNAADLAHATARDYARFLIDARNDRGLVATVSAQRSRSQADLTPETCAGTKAATCPSWTGFGLGWQLLGFPDGTTMLHTGKDAGAFTFAAIDRVSGDGIVILTNSDNGWRIILPVLERTGSDPKLIAFLRGQMN</sequence>
<protein>
    <submittedName>
        <fullName evidence="2">Serine hydrolase domain-containing protein</fullName>
        <ecNumber evidence="2">3.-.-.-</ecNumber>
    </submittedName>
</protein>
<keyword evidence="3" id="KW-1185">Reference proteome</keyword>
<evidence type="ECO:0000313" key="2">
    <source>
        <dbReference type="EMBL" id="MFC0686332.1"/>
    </source>
</evidence>
<dbReference type="InterPro" id="IPR012338">
    <property type="entry name" value="Beta-lactam/transpept-like"/>
</dbReference>
<reference evidence="2 3" key="1">
    <citation type="submission" date="2024-09" db="EMBL/GenBank/DDBJ databases">
        <authorList>
            <person name="Sun Q."/>
            <person name="Mori K."/>
        </authorList>
    </citation>
    <scope>NUCLEOTIDE SEQUENCE [LARGE SCALE GENOMIC DNA]</scope>
    <source>
        <strain evidence="2 3">CICC 11035S</strain>
    </source>
</reference>
<accession>A0ABV6SAQ3</accession>
<keyword evidence="2" id="KW-0378">Hydrolase</keyword>
<name>A0ABV6SAQ3_9SPHN</name>
<organism evidence="2 3">
    <name type="scientific">Novosphingobium clariflavum</name>
    <dbReference type="NCBI Taxonomy" id="2029884"/>
    <lineage>
        <taxon>Bacteria</taxon>
        <taxon>Pseudomonadati</taxon>
        <taxon>Pseudomonadota</taxon>
        <taxon>Alphaproteobacteria</taxon>
        <taxon>Sphingomonadales</taxon>
        <taxon>Sphingomonadaceae</taxon>
        <taxon>Novosphingobium</taxon>
    </lineage>
</organism>
<evidence type="ECO:0000313" key="3">
    <source>
        <dbReference type="Proteomes" id="UP001589858"/>
    </source>
</evidence>
<dbReference type="PANTHER" id="PTHR43283">
    <property type="entry name" value="BETA-LACTAMASE-RELATED"/>
    <property type="match status" value="1"/>
</dbReference>
<dbReference type="EMBL" id="JBHLTM010000064">
    <property type="protein sequence ID" value="MFC0686332.1"/>
    <property type="molecule type" value="Genomic_DNA"/>
</dbReference>
<feature type="domain" description="Beta-lactamase-related" evidence="1">
    <location>
        <begin position="39"/>
        <end position="333"/>
    </location>
</feature>
<dbReference type="SUPFAM" id="SSF56601">
    <property type="entry name" value="beta-lactamase/transpeptidase-like"/>
    <property type="match status" value="1"/>
</dbReference>